<dbReference type="CDD" id="cd07040">
    <property type="entry name" value="HP"/>
    <property type="match status" value="1"/>
</dbReference>
<dbReference type="InterPro" id="IPR029033">
    <property type="entry name" value="His_PPase_superfam"/>
</dbReference>
<dbReference type="OrthoDB" id="2237472at2"/>
<protein>
    <submittedName>
        <fullName evidence="3">Uncharacterized protein</fullName>
    </submittedName>
</protein>
<dbReference type="EMBL" id="ONZF01000002">
    <property type="protein sequence ID" value="SPJ22944.1"/>
    <property type="molecule type" value="Genomic_DNA"/>
</dbReference>
<keyword evidence="2" id="KW-0732">Signal</keyword>
<dbReference type="SUPFAM" id="SSF53254">
    <property type="entry name" value="Phosphoglycerate mutase-like"/>
    <property type="match status" value="1"/>
</dbReference>
<organism evidence="3 4">
    <name type="scientific">Palleronia abyssalis</name>
    <dbReference type="NCBI Taxonomy" id="1501240"/>
    <lineage>
        <taxon>Bacteria</taxon>
        <taxon>Pseudomonadati</taxon>
        <taxon>Pseudomonadota</taxon>
        <taxon>Alphaproteobacteria</taxon>
        <taxon>Rhodobacterales</taxon>
        <taxon>Roseobacteraceae</taxon>
        <taxon>Palleronia</taxon>
    </lineage>
</organism>
<dbReference type="RefSeq" id="WP_108892832.1">
    <property type="nucleotide sequence ID" value="NZ_ONZF01000002.1"/>
</dbReference>
<dbReference type="Pfam" id="PF00300">
    <property type="entry name" value="His_Phos_1"/>
    <property type="match status" value="1"/>
</dbReference>
<name>A0A2R8BRZ5_9RHOB</name>
<evidence type="ECO:0000256" key="2">
    <source>
        <dbReference type="SAM" id="SignalP"/>
    </source>
</evidence>
<dbReference type="Proteomes" id="UP000244912">
    <property type="component" value="Unassembled WGS sequence"/>
</dbReference>
<evidence type="ECO:0000313" key="3">
    <source>
        <dbReference type="EMBL" id="SPJ22944.1"/>
    </source>
</evidence>
<dbReference type="InterPro" id="IPR013078">
    <property type="entry name" value="His_Pase_superF_clade-1"/>
</dbReference>
<gene>
    <name evidence="3" type="ORF">PAA8504_00745</name>
</gene>
<dbReference type="Gene3D" id="3.40.50.1240">
    <property type="entry name" value="Phosphoglycerate mutase-like"/>
    <property type="match status" value="1"/>
</dbReference>
<accession>A0A2R8BRZ5</accession>
<proteinExistence type="predicted"/>
<evidence type="ECO:0000256" key="1">
    <source>
        <dbReference type="SAM" id="MobiDB-lite"/>
    </source>
</evidence>
<feature type="region of interest" description="Disordered" evidence="1">
    <location>
        <begin position="257"/>
        <end position="280"/>
    </location>
</feature>
<keyword evidence="4" id="KW-1185">Reference proteome</keyword>
<feature type="chain" id="PRO_5015342033" evidence="2">
    <location>
        <begin position="24"/>
        <end position="280"/>
    </location>
</feature>
<dbReference type="AlphaFoldDB" id="A0A2R8BRZ5"/>
<sequence length="280" mass="30938">MFRNIVLATALTALTALTAPAHAAPDPDAVEPITTFVGEMAIPMPGGGIDRSQIDNAIRFEPIQSFDEMFLRDDVVFLMRHGPTDWSKLDEKDVAPTDCDNQRILSEDGREDMKDLGALLAFNDIKFGKIYVSEWCRNQQTLEMLGEGYETAEPNVWEAIPTETISDVNLLLSLQGAENVTGLRGIISNWDGSEGDGPALIISHFTNIQELTEFSVYEGEMLVVDPTRKNRVLGYVRLRTASPDVGHFDVEAPNDIYDSEDIANESNEAGDEKIEEVDGN</sequence>
<evidence type="ECO:0000313" key="4">
    <source>
        <dbReference type="Proteomes" id="UP000244912"/>
    </source>
</evidence>
<feature type="signal peptide" evidence="2">
    <location>
        <begin position="1"/>
        <end position="23"/>
    </location>
</feature>
<reference evidence="3 4" key="1">
    <citation type="submission" date="2018-03" db="EMBL/GenBank/DDBJ databases">
        <authorList>
            <person name="Keele B.F."/>
        </authorList>
    </citation>
    <scope>NUCLEOTIDE SEQUENCE [LARGE SCALE GENOMIC DNA]</scope>
    <source>
        <strain evidence="3 4">CECT 8504</strain>
    </source>
</reference>